<keyword evidence="3" id="KW-1185">Reference proteome</keyword>
<gene>
    <name evidence="2" type="ORF">PIB30_055384</name>
</gene>
<evidence type="ECO:0000313" key="2">
    <source>
        <dbReference type="EMBL" id="MED6148710.1"/>
    </source>
</evidence>
<name>A0ABU6TIW6_9FABA</name>
<feature type="region of interest" description="Disordered" evidence="1">
    <location>
        <begin position="67"/>
        <end position="93"/>
    </location>
</feature>
<comment type="caution">
    <text evidence="2">The sequence shown here is derived from an EMBL/GenBank/DDBJ whole genome shotgun (WGS) entry which is preliminary data.</text>
</comment>
<organism evidence="2 3">
    <name type="scientific">Stylosanthes scabra</name>
    <dbReference type="NCBI Taxonomy" id="79078"/>
    <lineage>
        <taxon>Eukaryota</taxon>
        <taxon>Viridiplantae</taxon>
        <taxon>Streptophyta</taxon>
        <taxon>Embryophyta</taxon>
        <taxon>Tracheophyta</taxon>
        <taxon>Spermatophyta</taxon>
        <taxon>Magnoliopsida</taxon>
        <taxon>eudicotyledons</taxon>
        <taxon>Gunneridae</taxon>
        <taxon>Pentapetalae</taxon>
        <taxon>rosids</taxon>
        <taxon>fabids</taxon>
        <taxon>Fabales</taxon>
        <taxon>Fabaceae</taxon>
        <taxon>Papilionoideae</taxon>
        <taxon>50 kb inversion clade</taxon>
        <taxon>dalbergioids sensu lato</taxon>
        <taxon>Dalbergieae</taxon>
        <taxon>Pterocarpus clade</taxon>
        <taxon>Stylosanthes</taxon>
    </lineage>
</organism>
<evidence type="ECO:0000313" key="3">
    <source>
        <dbReference type="Proteomes" id="UP001341840"/>
    </source>
</evidence>
<dbReference type="EMBL" id="JASCZI010091052">
    <property type="protein sequence ID" value="MED6148710.1"/>
    <property type="molecule type" value="Genomic_DNA"/>
</dbReference>
<evidence type="ECO:0000256" key="1">
    <source>
        <dbReference type="SAM" id="MobiDB-lite"/>
    </source>
</evidence>
<proteinExistence type="predicted"/>
<sequence length="131" mass="14810">MASDMKRVITEKGNESHAMLGEEVVINLGQMAPNPHFEGLQRSTRMRSNNKMLELIGIEKGIRKAKEGIKEQKVHKRKPKSGKQGTVRSHDPVMRPHVSLGAFWDAFCQYSCNHTVLPATVWVQSQSCNFH</sequence>
<dbReference type="Proteomes" id="UP001341840">
    <property type="component" value="Unassembled WGS sequence"/>
</dbReference>
<accession>A0ABU6TIW6</accession>
<reference evidence="2 3" key="1">
    <citation type="journal article" date="2023" name="Plants (Basel)">
        <title>Bridging the Gap: Combining Genomics and Transcriptomics Approaches to Understand Stylosanthes scabra, an Orphan Legume from the Brazilian Caatinga.</title>
        <authorList>
            <person name="Ferreira-Neto J.R.C."/>
            <person name="da Silva M.D."/>
            <person name="Binneck E."/>
            <person name="de Melo N.F."/>
            <person name="da Silva R.H."/>
            <person name="de Melo A.L.T.M."/>
            <person name="Pandolfi V."/>
            <person name="Bustamante F.O."/>
            <person name="Brasileiro-Vidal A.C."/>
            <person name="Benko-Iseppon A.M."/>
        </authorList>
    </citation>
    <scope>NUCLEOTIDE SEQUENCE [LARGE SCALE GENOMIC DNA]</scope>
    <source>
        <tissue evidence="2">Leaves</tissue>
    </source>
</reference>
<protein>
    <submittedName>
        <fullName evidence="2">Uncharacterized protein</fullName>
    </submittedName>
</protein>